<comment type="caution">
    <text evidence="1">The sequence shown here is derived from an EMBL/GenBank/DDBJ whole genome shotgun (WGS) entry which is preliminary data.</text>
</comment>
<dbReference type="EMBL" id="JYDL01000355">
    <property type="protein sequence ID" value="KRX12518.1"/>
    <property type="molecule type" value="Genomic_DNA"/>
</dbReference>
<sequence length="67" mass="7731">MEIIERIHAVIQRGEIGTQGRGVGARLGGAFRREQGVKHFQERRQLHTGLMKQEKVDVMQHLEALWL</sequence>
<reference evidence="1 2" key="1">
    <citation type="submission" date="2015-01" db="EMBL/GenBank/DDBJ databases">
        <title>Evolution of Trichinella species and genotypes.</title>
        <authorList>
            <person name="Korhonen P.K."/>
            <person name="Edoardo P."/>
            <person name="Giuseppe L.R."/>
            <person name="Gasser R.B."/>
        </authorList>
    </citation>
    <scope>NUCLEOTIDE SEQUENCE [LARGE SCALE GENOMIC DNA]</scope>
    <source>
        <strain evidence="1">ISS37</strain>
    </source>
</reference>
<accession>A0A0V0RDD4</accession>
<organism evidence="1 2">
    <name type="scientific">Trichinella nelsoni</name>
    <dbReference type="NCBI Taxonomy" id="6336"/>
    <lineage>
        <taxon>Eukaryota</taxon>
        <taxon>Metazoa</taxon>
        <taxon>Ecdysozoa</taxon>
        <taxon>Nematoda</taxon>
        <taxon>Enoplea</taxon>
        <taxon>Dorylaimia</taxon>
        <taxon>Trichinellida</taxon>
        <taxon>Trichinellidae</taxon>
        <taxon>Trichinella</taxon>
    </lineage>
</organism>
<evidence type="ECO:0000313" key="1">
    <source>
        <dbReference type="EMBL" id="KRX12518.1"/>
    </source>
</evidence>
<proteinExistence type="predicted"/>
<protein>
    <submittedName>
        <fullName evidence="1">Uncharacterized protein</fullName>
    </submittedName>
</protein>
<dbReference type="Proteomes" id="UP000054630">
    <property type="component" value="Unassembled WGS sequence"/>
</dbReference>
<dbReference type="AlphaFoldDB" id="A0A0V0RDD4"/>
<name>A0A0V0RDD4_9BILA</name>
<evidence type="ECO:0000313" key="2">
    <source>
        <dbReference type="Proteomes" id="UP000054630"/>
    </source>
</evidence>
<keyword evidence="2" id="KW-1185">Reference proteome</keyword>
<gene>
    <name evidence="1" type="ORF">T07_2398</name>
</gene>